<dbReference type="Pfam" id="PF14945">
    <property type="entry name" value="LLC1"/>
    <property type="match status" value="1"/>
</dbReference>
<gene>
    <name evidence="1" type="ORF">QE152_g27089</name>
</gene>
<reference evidence="1 2" key="1">
    <citation type="journal article" date="2024" name="BMC Genomics">
        <title>De novo assembly and annotation of Popillia japonica's genome with initial clues to its potential as an invasive pest.</title>
        <authorList>
            <person name="Cucini C."/>
            <person name="Boschi S."/>
            <person name="Funari R."/>
            <person name="Cardaioli E."/>
            <person name="Iannotti N."/>
            <person name="Marturano G."/>
            <person name="Paoli F."/>
            <person name="Bruttini M."/>
            <person name="Carapelli A."/>
            <person name="Frati F."/>
            <person name="Nardi F."/>
        </authorList>
    </citation>
    <scope>NUCLEOTIDE SEQUENCE [LARGE SCALE GENOMIC DNA]</scope>
    <source>
        <strain evidence="1">DMR45628</strain>
    </source>
</reference>
<proteinExistence type="predicted"/>
<dbReference type="Proteomes" id="UP001458880">
    <property type="component" value="Unassembled WGS sequence"/>
</dbReference>
<dbReference type="EMBL" id="JASPKY010000324">
    <property type="protein sequence ID" value="KAK9708633.1"/>
    <property type="molecule type" value="Genomic_DNA"/>
</dbReference>
<evidence type="ECO:0000313" key="1">
    <source>
        <dbReference type="EMBL" id="KAK9708633.1"/>
    </source>
</evidence>
<dbReference type="AlphaFoldDB" id="A0AAW1JXB4"/>
<accession>A0AAW1JXB4</accession>
<sequence>MTSANNRSCYAISPNIESELFKLFVRKGDIHTRNWPQKWDWLLKEYAGLRDKTRKITERSILIPQKSATDPRRIAIPSSTNGYYGWLCTRPEFQLEKYGPDVKDYTIPEEYRSN</sequence>
<name>A0AAW1JXB4_POPJA</name>
<protein>
    <submittedName>
        <fullName evidence="1">Uncharacterized protein</fullName>
    </submittedName>
</protein>
<keyword evidence="2" id="KW-1185">Reference proteome</keyword>
<organism evidence="1 2">
    <name type="scientific">Popillia japonica</name>
    <name type="common">Japanese beetle</name>
    <dbReference type="NCBI Taxonomy" id="7064"/>
    <lineage>
        <taxon>Eukaryota</taxon>
        <taxon>Metazoa</taxon>
        <taxon>Ecdysozoa</taxon>
        <taxon>Arthropoda</taxon>
        <taxon>Hexapoda</taxon>
        <taxon>Insecta</taxon>
        <taxon>Pterygota</taxon>
        <taxon>Neoptera</taxon>
        <taxon>Endopterygota</taxon>
        <taxon>Coleoptera</taxon>
        <taxon>Polyphaga</taxon>
        <taxon>Scarabaeiformia</taxon>
        <taxon>Scarabaeidae</taxon>
        <taxon>Rutelinae</taxon>
        <taxon>Popillia</taxon>
    </lineage>
</organism>
<dbReference type="InterPro" id="IPR020339">
    <property type="entry name" value="C20orf85-like"/>
</dbReference>
<evidence type="ECO:0000313" key="2">
    <source>
        <dbReference type="Proteomes" id="UP001458880"/>
    </source>
</evidence>
<comment type="caution">
    <text evidence="1">The sequence shown here is derived from an EMBL/GenBank/DDBJ whole genome shotgun (WGS) entry which is preliminary data.</text>
</comment>